<keyword evidence="1" id="KW-0539">Nucleus</keyword>
<organism evidence="3 4">
    <name type="scientific">Xylaria arbuscula</name>
    <dbReference type="NCBI Taxonomy" id="114810"/>
    <lineage>
        <taxon>Eukaryota</taxon>
        <taxon>Fungi</taxon>
        <taxon>Dikarya</taxon>
        <taxon>Ascomycota</taxon>
        <taxon>Pezizomycotina</taxon>
        <taxon>Sordariomycetes</taxon>
        <taxon>Xylariomycetidae</taxon>
        <taxon>Xylariales</taxon>
        <taxon>Xylariaceae</taxon>
        <taxon>Xylaria</taxon>
    </lineage>
</organism>
<dbReference type="GO" id="GO:0008270">
    <property type="term" value="F:zinc ion binding"/>
    <property type="evidence" value="ECO:0007669"/>
    <property type="project" value="InterPro"/>
</dbReference>
<protein>
    <recommendedName>
        <fullName evidence="2">Zn(2)-C6 fungal-type domain-containing protein</fullName>
    </recommendedName>
</protein>
<dbReference type="SUPFAM" id="SSF57701">
    <property type="entry name" value="Zn2/Cys6 DNA-binding domain"/>
    <property type="match status" value="1"/>
</dbReference>
<proteinExistence type="predicted"/>
<dbReference type="PROSITE" id="PS50048">
    <property type="entry name" value="ZN2_CY6_FUNGAL_2"/>
    <property type="match status" value="1"/>
</dbReference>
<sequence>MLSHSGPARSIRSSCNRCRSSKLKCIRSSESGPSTACQRCLRAKTECVFEQRAFNKNGSRRPRRLSSPLFKEPCQDALPRSGRHPLLSPPSSVAIHYTPNDQDASQLDDILMSTPGCVITPEASPTLDLFSVAPDPDSNYNANESGEDFRATSCRQSTDIQDAAWADDNLAYCEFAQYSPMAQTPLTLTDLNPWDHIDFSHTFLQDFDISTVLEKTPVPQAEEGKRNIPLQLELSVLLGEMQNNLQMLKAYYTSEDLSLEDALNNYPIGETLYLLRRFCDLQGHAWETDELLTWLQGTDSSDMVESLILVTCYVMMLRILDTLFDHLEKYLARITSATGPCNTSRGLKLRELTATTAMCARAREAFNTLKNALKSMNLPKRESHESIAVVSEIGEMFDCREIDTSEDRSAMRMVKENTVCSTIYSERDILCMKMMRLEQQLDHCCPADRRTLDV</sequence>
<reference evidence="3" key="1">
    <citation type="submission" date="2022-07" db="EMBL/GenBank/DDBJ databases">
        <title>Genome Sequence of Xylaria arbuscula.</title>
        <authorList>
            <person name="Buettner E."/>
        </authorList>
    </citation>
    <scope>NUCLEOTIDE SEQUENCE</scope>
    <source>
        <strain evidence="3">VT107</strain>
    </source>
</reference>
<dbReference type="AlphaFoldDB" id="A0A9W8NMM8"/>
<evidence type="ECO:0000256" key="1">
    <source>
        <dbReference type="ARBA" id="ARBA00023242"/>
    </source>
</evidence>
<dbReference type="CDD" id="cd00067">
    <property type="entry name" value="GAL4"/>
    <property type="match status" value="1"/>
</dbReference>
<comment type="caution">
    <text evidence="3">The sequence shown here is derived from an EMBL/GenBank/DDBJ whole genome shotgun (WGS) entry which is preliminary data.</text>
</comment>
<evidence type="ECO:0000259" key="2">
    <source>
        <dbReference type="PROSITE" id="PS50048"/>
    </source>
</evidence>
<dbReference type="PROSITE" id="PS00463">
    <property type="entry name" value="ZN2_CY6_FUNGAL_1"/>
    <property type="match status" value="1"/>
</dbReference>
<dbReference type="InterPro" id="IPR036864">
    <property type="entry name" value="Zn2-C6_fun-type_DNA-bd_sf"/>
</dbReference>
<dbReference type="InterPro" id="IPR001138">
    <property type="entry name" value="Zn2Cys6_DnaBD"/>
</dbReference>
<name>A0A9W8NMM8_9PEZI</name>
<dbReference type="Gene3D" id="4.10.240.10">
    <property type="entry name" value="Zn(2)-C6 fungal-type DNA-binding domain"/>
    <property type="match status" value="1"/>
</dbReference>
<dbReference type="EMBL" id="JANPWZ010000096">
    <property type="protein sequence ID" value="KAJ3579441.1"/>
    <property type="molecule type" value="Genomic_DNA"/>
</dbReference>
<dbReference type="Proteomes" id="UP001148614">
    <property type="component" value="Unassembled WGS sequence"/>
</dbReference>
<feature type="domain" description="Zn(2)-C6 fungal-type" evidence="2">
    <location>
        <begin position="14"/>
        <end position="49"/>
    </location>
</feature>
<evidence type="ECO:0000313" key="3">
    <source>
        <dbReference type="EMBL" id="KAJ3579441.1"/>
    </source>
</evidence>
<evidence type="ECO:0000313" key="4">
    <source>
        <dbReference type="Proteomes" id="UP001148614"/>
    </source>
</evidence>
<dbReference type="SMART" id="SM00066">
    <property type="entry name" value="GAL4"/>
    <property type="match status" value="1"/>
</dbReference>
<keyword evidence="4" id="KW-1185">Reference proteome</keyword>
<gene>
    <name evidence="3" type="ORF">NPX13_g1124</name>
</gene>
<dbReference type="GO" id="GO:0000981">
    <property type="term" value="F:DNA-binding transcription factor activity, RNA polymerase II-specific"/>
    <property type="evidence" value="ECO:0007669"/>
    <property type="project" value="InterPro"/>
</dbReference>
<accession>A0A9W8NMM8</accession>